<accession>W5S4Y9</accession>
<dbReference type="EMBL" id="KF740664">
    <property type="protein sequence ID" value="AHH01786.1"/>
    <property type="molecule type" value="Genomic_DNA"/>
</dbReference>
<protein>
    <submittedName>
        <fullName evidence="1">Uncharacterized protein</fullName>
    </submittedName>
</protein>
<reference evidence="1 2" key="1">
    <citation type="journal article" date="2014" name="Proc. Natl. Acad. Sci. U.S.A.">
        <title>Thirty-thousand-year-old distant relative of giant icosahedral DNA viruses with a pandoravirus morphology.</title>
        <authorList>
            <person name="Legendre M."/>
            <person name="Bartoli J."/>
            <person name="Shmakova L."/>
            <person name="Jeudy S."/>
            <person name="Labadie K."/>
            <person name="Adrait A."/>
            <person name="Lescot M."/>
            <person name="Poirot O."/>
            <person name="Bertaux L."/>
            <person name="Bruley C."/>
            <person name="Coute Y."/>
            <person name="Rivkina E."/>
            <person name="Abergel C."/>
            <person name="Claverie J.M."/>
        </authorList>
    </citation>
    <scope>NUCLEOTIDE SEQUENCE [LARGE SCALE GENOMIC DNA]</scope>
    <source>
        <strain evidence="1">P1084-T</strain>
    </source>
</reference>
<dbReference type="RefSeq" id="YP_009001121.1">
    <property type="nucleotide sequence ID" value="NC_023423.1"/>
</dbReference>
<dbReference type="SUPFAM" id="SSF57903">
    <property type="entry name" value="FYVE/PHD zinc finger"/>
    <property type="match status" value="1"/>
</dbReference>
<keyword evidence="2" id="KW-1185">Reference proteome</keyword>
<gene>
    <name evidence="1" type="ORF">pv_219</name>
</gene>
<evidence type="ECO:0000313" key="2">
    <source>
        <dbReference type="Proteomes" id="UP000202176"/>
    </source>
</evidence>
<evidence type="ECO:0000313" key="1">
    <source>
        <dbReference type="EMBL" id="AHH01786.1"/>
    </source>
</evidence>
<name>W5S4Y9_9VIRU</name>
<sequence>MGQSYSFYFFEETPFEPEGDWPKLEREQNCERCGKVAVTKCRQTVTICDSSFWTKDVYSCAKCVSRMLKEQSSPRLWH</sequence>
<proteinExistence type="predicted"/>
<dbReference type="GeneID" id="18266247"/>
<dbReference type="KEGG" id="vg:18266247"/>
<dbReference type="Proteomes" id="UP000202176">
    <property type="component" value="Segment"/>
</dbReference>
<organism evidence="1 2">
    <name type="scientific">Pithovirus sibericum</name>
    <dbReference type="NCBI Taxonomy" id="1450746"/>
    <lineage>
        <taxon>Viruses</taxon>
        <taxon>Pithoviruses</taxon>
        <taxon>Orthopithovirinae</taxon>
        <taxon>Alphapithovirus</taxon>
        <taxon>Alphapithovirus sibericum</taxon>
    </lineage>
</organism>
<dbReference type="InterPro" id="IPR011011">
    <property type="entry name" value="Znf_FYVE_PHD"/>
</dbReference>